<name>A0A931LV24_FIMGI</name>
<dbReference type="EMBL" id="JACOSL010000026">
    <property type="protein sequence ID" value="MBI1756232.1"/>
    <property type="molecule type" value="Genomic_DNA"/>
</dbReference>
<reference evidence="2" key="1">
    <citation type="submission" date="2020-07" db="EMBL/GenBank/DDBJ databases">
        <title>Huge and variable diversity of episymbiotic CPR bacteria and DPANN archaea in groundwater ecosystems.</title>
        <authorList>
            <person name="He C.Y."/>
            <person name="Keren R."/>
            <person name="Whittaker M."/>
            <person name="Farag I.F."/>
            <person name="Doudna J."/>
            <person name="Cate J.H.D."/>
            <person name="Banfield J.F."/>
        </authorList>
    </citation>
    <scope>NUCLEOTIDE SEQUENCE</scope>
    <source>
        <strain evidence="2">NC_groundwater_17_Pr7_B-0.1um_64_12</strain>
    </source>
</reference>
<proteinExistence type="predicted"/>
<evidence type="ECO:0000256" key="1">
    <source>
        <dbReference type="SAM" id="SignalP"/>
    </source>
</evidence>
<feature type="chain" id="PRO_5036905325" description="Lipocalin-like domain-containing protein" evidence="1">
    <location>
        <begin position="20"/>
        <end position="156"/>
    </location>
</feature>
<dbReference type="AlphaFoldDB" id="A0A931LV24"/>
<evidence type="ECO:0000313" key="2">
    <source>
        <dbReference type="EMBL" id="MBI1756232.1"/>
    </source>
</evidence>
<accession>A0A931LV24</accession>
<feature type="signal peptide" evidence="1">
    <location>
        <begin position="1"/>
        <end position="19"/>
    </location>
</feature>
<organism evidence="2 3">
    <name type="scientific">Fimbriimonas ginsengisoli</name>
    <dbReference type="NCBI Taxonomy" id="1005039"/>
    <lineage>
        <taxon>Bacteria</taxon>
        <taxon>Bacillati</taxon>
        <taxon>Armatimonadota</taxon>
        <taxon>Fimbriimonadia</taxon>
        <taxon>Fimbriimonadales</taxon>
        <taxon>Fimbriimonadaceae</taxon>
        <taxon>Fimbriimonas</taxon>
    </lineage>
</organism>
<evidence type="ECO:0008006" key="4">
    <source>
        <dbReference type="Google" id="ProtNLM"/>
    </source>
</evidence>
<keyword evidence="1" id="KW-0732">Signal</keyword>
<sequence length="156" mass="16548">MKHLGIVTALLLALAVALAGCGGSMEAKLVGKWKGTANLPKDKANDPMAAMAQAMLANISLELKKDKTFVMTMMVPIEGTWTLEGSQVKLHVTKAMGMSTDDLKAKAEKMGQTKANEDINKPMVLDVSADGTELKVVPDANSKQGMGELTFKKEAA</sequence>
<evidence type="ECO:0000313" key="3">
    <source>
        <dbReference type="Proteomes" id="UP000727962"/>
    </source>
</evidence>
<protein>
    <recommendedName>
        <fullName evidence="4">Lipocalin-like domain-containing protein</fullName>
    </recommendedName>
</protein>
<comment type="caution">
    <text evidence="2">The sequence shown here is derived from an EMBL/GenBank/DDBJ whole genome shotgun (WGS) entry which is preliminary data.</text>
</comment>
<dbReference type="PROSITE" id="PS51257">
    <property type="entry name" value="PROKAR_LIPOPROTEIN"/>
    <property type="match status" value="1"/>
</dbReference>
<gene>
    <name evidence="2" type="ORF">HYR64_03895</name>
</gene>
<dbReference type="Proteomes" id="UP000727962">
    <property type="component" value="Unassembled WGS sequence"/>
</dbReference>